<evidence type="ECO:0000313" key="6">
    <source>
        <dbReference type="EMBL" id="TGA96217.1"/>
    </source>
</evidence>
<comment type="similarity">
    <text evidence="1">Belongs to the acetyltransferase family. RimI subfamily.</text>
</comment>
<feature type="domain" description="N-acetyltransferase" evidence="5">
    <location>
        <begin position="16"/>
        <end position="160"/>
    </location>
</feature>
<dbReference type="InterPro" id="IPR006464">
    <property type="entry name" value="AcTrfase_RimI/Ard1"/>
</dbReference>
<gene>
    <name evidence="6" type="primary">rimI</name>
    <name evidence="6" type="ORF">E4665_16160</name>
</gene>
<name>A0A4Z0GJW5_9BACL</name>
<dbReference type="GO" id="GO:0008080">
    <property type="term" value="F:N-acetyltransferase activity"/>
    <property type="evidence" value="ECO:0007669"/>
    <property type="project" value="InterPro"/>
</dbReference>
<dbReference type="NCBIfam" id="TIGR01575">
    <property type="entry name" value="rimI"/>
    <property type="match status" value="1"/>
</dbReference>
<dbReference type="PANTHER" id="PTHR43420">
    <property type="entry name" value="ACETYLTRANSFERASE"/>
    <property type="match status" value="1"/>
</dbReference>
<dbReference type="InterPro" id="IPR016181">
    <property type="entry name" value="Acyl_CoA_acyltransferase"/>
</dbReference>
<keyword evidence="7" id="KW-1185">Reference proteome</keyword>
<dbReference type="OrthoDB" id="9794566at2"/>
<dbReference type="Pfam" id="PF00583">
    <property type="entry name" value="Acetyltransf_1"/>
    <property type="match status" value="1"/>
</dbReference>
<dbReference type="SUPFAM" id="SSF55729">
    <property type="entry name" value="Acyl-CoA N-acyltransferases (Nat)"/>
    <property type="match status" value="1"/>
</dbReference>
<protein>
    <submittedName>
        <fullName evidence="6">Ribosomal-protein-alanine N-acetyltransferase</fullName>
    </submittedName>
</protein>
<proteinExistence type="inferred from homology"/>
<evidence type="ECO:0000256" key="1">
    <source>
        <dbReference type="ARBA" id="ARBA00005395"/>
    </source>
</evidence>
<dbReference type="EMBL" id="SRJD01000028">
    <property type="protein sequence ID" value="TGA96217.1"/>
    <property type="molecule type" value="Genomic_DNA"/>
</dbReference>
<evidence type="ECO:0000256" key="2">
    <source>
        <dbReference type="ARBA" id="ARBA00022490"/>
    </source>
</evidence>
<evidence type="ECO:0000259" key="5">
    <source>
        <dbReference type="PROSITE" id="PS51186"/>
    </source>
</evidence>
<comment type="caution">
    <text evidence="6">The sequence shown here is derived from an EMBL/GenBank/DDBJ whole genome shotgun (WGS) entry which is preliminary data.</text>
</comment>
<dbReference type="Gene3D" id="3.40.630.30">
    <property type="match status" value="1"/>
</dbReference>
<accession>A0A4Z0GJW5</accession>
<dbReference type="AlphaFoldDB" id="A0A4Z0GJW5"/>
<evidence type="ECO:0000313" key="7">
    <source>
        <dbReference type="Proteomes" id="UP000298347"/>
    </source>
</evidence>
<sequence length="160" mass="17948">MEGQTGAITMAQFDTAHIRPMTISDIDNVMIVEHSAFDVPWSKKAFENELVNNHFASYFVAEFGEKIIGYCGVWVIVDEAHITNLAVLSGYRGKKVGETLLRHVMLYAQAKGSRTISLEVRVGNDIAKGLYRKLGFRSGGIRKNYYSNNGEDALVMWVRL</sequence>
<dbReference type="InterPro" id="IPR000182">
    <property type="entry name" value="GNAT_dom"/>
</dbReference>
<dbReference type="Proteomes" id="UP000298347">
    <property type="component" value="Unassembled WGS sequence"/>
</dbReference>
<keyword evidence="2" id="KW-0963">Cytoplasm</keyword>
<dbReference type="CDD" id="cd04301">
    <property type="entry name" value="NAT_SF"/>
    <property type="match status" value="1"/>
</dbReference>
<evidence type="ECO:0000256" key="3">
    <source>
        <dbReference type="ARBA" id="ARBA00022679"/>
    </source>
</evidence>
<dbReference type="PROSITE" id="PS51186">
    <property type="entry name" value="GNAT"/>
    <property type="match status" value="1"/>
</dbReference>
<reference evidence="6 7" key="1">
    <citation type="journal article" date="2015" name="Int. J. Syst. Evol. Microbiol.">
        <title>Sporolactobacillus shoreae sp. nov. and Sporolactobacillus spathodeae sp. nov., two spore-forming lactic acid bacteria isolated from tree barks in Thailand.</title>
        <authorList>
            <person name="Thamacharoensuk T."/>
            <person name="Kitahara M."/>
            <person name="Ohkuma M."/>
            <person name="Thongchul N."/>
            <person name="Tanasupawat S."/>
        </authorList>
    </citation>
    <scope>NUCLEOTIDE SEQUENCE [LARGE SCALE GENOMIC DNA]</scope>
    <source>
        <strain evidence="6 7">BK92</strain>
    </source>
</reference>
<evidence type="ECO:0000256" key="4">
    <source>
        <dbReference type="ARBA" id="ARBA00023315"/>
    </source>
</evidence>
<keyword evidence="3 6" id="KW-0808">Transferase</keyword>
<dbReference type="PANTHER" id="PTHR43420:SF44">
    <property type="entry name" value="ACETYLTRANSFERASE YPEA"/>
    <property type="match status" value="1"/>
</dbReference>
<dbReference type="InterPro" id="IPR050680">
    <property type="entry name" value="YpeA/RimI_acetyltransf"/>
</dbReference>
<organism evidence="6 7">
    <name type="scientific">Sporolactobacillus shoreae</name>
    <dbReference type="NCBI Taxonomy" id="1465501"/>
    <lineage>
        <taxon>Bacteria</taxon>
        <taxon>Bacillati</taxon>
        <taxon>Bacillota</taxon>
        <taxon>Bacilli</taxon>
        <taxon>Bacillales</taxon>
        <taxon>Sporolactobacillaceae</taxon>
        <taxon>Sporolactobacillus</taxon>
    </lineage>
</organism>
<keyword evidence="4" id="KW-0012">Acyltransferase</keyword>